<gene>
    <name evidence="2" type="ORF">KI809_12850</name>
</gene>
<evidence type="ECO:0000313" key="3">
    <source>
        <dbReference type="Proteomes" id="UP000811899"/>
    </source>
</evidence>
<protein>
    <submittedName>
        <fullName evidence="2">Uncharacterized protein</fullName>
    </submittedName>
</protein>
<keyword evidence="1" id="KW-1133">Transmembrane helix</keyword>
<feature type="transmembrane region" description="Helical" evidence="1">
    <location>
        <begin position="16"/>
        <end position="36"/>
    </location>
</feature>
<proteinExistence type="predicted"/>
<dbReference type="Proteomes" id="UP000811899">
    <property type="component" value="Unassembled WGS sequence"/>
</dbReference>
<keyword evidence="3" id="KW-1185">Reference proteome</keyword>
<comment type="caution">
    <text evidence="2">The sequence shown here is derived from an EMBL/GenBank/DDBJ whole genome shotgun (WGS) entry which is preliminary data.</text>
</comment>
<evidence type="ECO:0000256" key="1">
    <source>
        <dbReference type="SAM" id="Phobius"/>
    </source>
</evidence>
<sequence>MANSPNYTRLRRMTKIYLVIQIFLVVLLLFMALNFQVKMKAEGLSQRFLHSVVTALAIQMALFYPIRKFAGNEAEREIESCTPGLDAAKLKSLRNRRMIADVAKMGVFVFFVTFVARAPKVLFIQSLIFFSFILTFLSYFQCLSISLKRGIPPEK</sequence>
<accession>A0AAW4L2V1</accession>
<organism evidence="2 3">
    <name type="scientific">Geoanaerobacter pelophilus</name>
    <dbReference type="NCBI Taxonomy" id="60036"/>
    <lineage>
        <taxon>Bacteria</taxon>
        <taxon>Pseudomonadati</taxon>
        <taxon>Thermodesulfobacteriota</taxon>
        <taxon>Desulfuromonadia</taxon>
        <taxon>Geobacterales</taxon>
        <taxon>Geobacteraceae</taxon>
        <taxon>Geoanaerobacter</taxon>
    </lineage>
</organism>
<feature type="transmembrane region" description="Helical" evidence="1">
    <location>
        <begin position="122"/>
        <end position="140"/>
    </location>
</feature>
<reference evidence="2 3" key="1">
    <citation type="submission" date="2021-05" db="EMBL/GenBank/DDBJ databases">
        <title>The draft genome of Geobacter pelophilus DSM 12255.</title>
        <authorList>
            <person name="Xu Z."/>
            <person name="Masuda Y."/>
            <person name="Itoh H."/>
            <person name="Senoo K."/>
        </authorList>
    </citation>
    <scope>NUCLEOTIDE SEQUENCE [LARGE SCALE GENOMIC DNA]</scope>
    <source>
        <strain evidence="2 3">DSM 12255</strain>
    </source>
</reference>
<dbReference type="AlphaFoldDB" id="A0AAW4L2V1"/>
<dbReference type="EMBL" id="JAHCVJ010000005">
    <property type="protein sequence ID" value="MBT0665188.1"/>
    <property type="molecule type" value="Genomic_DNA"/>
</dbReference>
<feature type="transmembrane region" description="Helical" evidence="1">
    <location>
        <begin position="48"/>
        <end position="66"/>
    </location>
</feature>
<keyword evidence="1" id="KW-0812">Transmembrane</keyword>
<evidence type="ECO:0000313" key="2">
    <source>
        <dbReference type="EMBL" id="MBT0665188.1"/>
    </source>
</evidence>
<feature type="transmembrane region" description="Helical" evidence="1">
    <location>
        <begin position="98"/>
        <end position="116"/>
    </location>
</feature>
<keyword evidence="1" id="KW-0472">Membrane</keyword>
<dbReference type="RefSeq" id="WP_214171963.1">
    <property type="nucleotide sequence ID" value="NZ_JAHCVJ010000005.1"/>
</dbReference>
<name>A0AAW4L2V1_9BACT</name>